<gene>
    <name evidence="1" type="ORF">GSI_12005</name>
</gene>
<protein>
    <submittedName>
        <fullName evidence="1">Uncharacterized protein</fullName>
    </submittedName>
</protein>
<keyword evidence="2" id="KW-1185">Reference proteome</keyword>
<dbReference type="Proteomes" id="UP000230002">
    <property type="component" value="Unassembled WGS sequence"/>
</dbReference>
<reference evidence="1 2" key="1">
    <citation type="journal article" date="2015" name="Sci. Rep.">
        <title>Chromosome-level genome map provides insights into diverse defense mechanisms in the medicinal fungus Ganoderma sinense.</title>
        <authorList>
            <person name="Zhu Y."/>
            <person name="Xu J."/>
            <person name="Sun C."/>
            <person name="Zhou S."/>
            <person name="Xu H."/>
            <person name="Nelson D.R."/>
            <person name="Qian J."/>
            <person name="Song J."/>
            <person name="Luo H."/>
            <person name="Xiang L."/>
            <person name="Li Y."/>
            <person name="Xu Z."/>
            <person name="Ji A."/>
            <person name="Wang L."/>
            <person name="Lu S."/>
            <person name="Hayward A."/>
            <person name="Sun W."/>
            <person name="Li X."/>
            <person name="Schwartz D.C."/>
            <person name="Wang Y."/>
            <person name="Chen S."/>
        </authorList>
    </citation>
    <scope>NUCLEOTIDE SEQUENCE [LARGE SCALE GENOMIC DNA]</scope>
    <source>
        <strain evidence="1 2">ZZ0214-1</strain>
    </source>
</reference>
<comment type="caution">
    <text evidence="1">The sequence shown here is derived from an EMBL/GenBank/DDBJ whole genome shotgun (WGS) entry which is preliminary data.</text>
</comment>
<sequence length="371" mass="41292">MVGRPSLGDLENRRVALAAESALDYMPMPALLSWRATCLTNYLSVNQYIRGSLLCLLSRFFPDPVVFLQAMSPWSALIIGEAALAHVLRDNSICGATLELAIGNLYFQPFVDCLSRLLPPVSHLASLVTKPAPTDFPFHRHITRIAEFRLSSGLYIVLYESSTPSACDVVSGYWTSALMNFVTGFTLGCAYPRLTFNRLSLLCDVRTSAMAWWDHDMARRLEDLGFGFDLRPDNWPLSCRASASSSFRPIDCCGKSLYICPLQGRYFGDPGSMVLFFDGFRVDLDDLHDLGVAPYGPMVAWRLPSIGTCKSGCIEDDPVLPPFVISMLFQFADDTTGFLRAHRFLHTVSGRDSHSSIASHTARRRGRRYST</sequence>
<dbReference type="EMBL" id="AYKW01000045">
    <property type="protein sequence ID" value="PIL26249.1"/>
    <property type="molecule type" value="Genomic_DNA"/>
</dbReference>
<organism evidence="1 2">
    <name type="scientific">Ganoderma sinense ZZ0214-1</name>
    <dbReference type="NCBI Taxonomy" id="1077348"/>
    <lineage>
        <taxon>Eukaryota</taxon>
        <taxon>Fungi</taxon>
        <taxon>Dikarya</taxon>
        <taxon>Basidiomycota</taxon>
        <taxon>Agaricomycotina</taxon>
        <taxon>Agaricomycetes</taxon>
        <taxon>Polyporales</taxon>
        <taxon>Polyporaceae</taxon>
        <taxon>Ganoderma</taxon>
    </lineage>
</organism>
<proteinExistence type="predicted"/>
<dbReference type="AlphaFoldDB" id="A0A2G8RXK2"/>
<evidence type="ECO:0000313" key="2">
    <source>
        <dbReference type="Proteomes" id="UP000230002"/>
    </source>
</evidence>
<evidence type="ECO:0000313" key="1">
    <source>
        <dbReference type="EMBL" id="PIL26249.1"/>
    </source>
</evidence>
<dbReference type="OrthoDB" id="2743473at2759"/>
<accession>A0A2G8RXK2</accession>
<name>A0A2G8RXK2_9APHY</name>